<dbReference type="EMBL" id="VUNN01000029">
    <property type="protein sequence ID" value="MSU07178.1"/>
    <property type="molecule type" value="Genomic_DNA"/>
</dbReference>
<dbReference type="InterPro" id="IPR003593">
    <property type="entry name" value="AAA+_ATPase"/>
</dbReference>
<dbReference type="InterPro" id="IPR018647">
    <property type="entry name" value="SLFN_3-like_DNA/RNA_helicase"/>
</dbReference>
<proteinExistence type="predicted"/>
<dbReference type="InterPro" id="IPR027417">
    <property type="entry name" value="P-loop_NTPase"/>
</dbReference>
<keyword evidence="3" id="KW-1185">Reference proteome</keyword>
<sequence length="641" mass="73192">MIIYQATKKEFINDCKQRRIADAVKKMYEKNLGKAHKAEVIAWENSLTCMANVIDTPLIDDNTTVCAEYRLPNCGSRIDFIIAGENSLGEDNVVIVELKQWTKAEVDEDKKLVNTFVGNANRYVNHPSYQAWSYAITLENYNEAIESDNIKLFPCAYLHNYTYFDGDKINDSFIYPEIKNAPIFFRDYGEKLRSFITAHVVKPDKKSIIERIDNGRIRPSKSLQDVFANILKGKDEFHLLDEQNVFFQNIMAVVNRSTILRNKQVFIIEGGPGTGKSVLAINLLAEAIKKEKTAAYVTKNAAPRNAYLSILAGDDRFEKKEYKGMFLSSGQLLSVKQNTYDVLLVDEAHRLNEKSGIFHNQGENQIKEIINASLISVFFIDEMQKISSYDIGSVAEIISWAERFGADIHQGKLLSQFRCNGSDGYMSFLDDVLDIKHDYYTFDPEDYDIRVVDDPKAMMSEIKRLNLKDNKARMLAGYCWPWLSKKDRASQDIVIPSKDFSAQWNFSNTETWAIDKDSVDQIGCIHTSQGLEFSYVGVIIGDDLRYENGRVITDYKARAKSDQSLSGLKGLCNKGNKEALKQVDFIIRNTYRTLLSRAMKGCFVYCTDKALSNYLKQKIEDNKKKVNEFYSLMVSSPEVNY</sequence>
<dbReference type="RefSeq" id="WP_154426703.1">
    <property type="nucleotide sequence ID" value="NZ_VUNN01000029.1"/>
</dbReference>
<dbReference type="Pfam" id="PF09848">
    <property type="entry name" value="SLFN-g3_helicase"/>
    <property type="match status" value="1"/>
</dbReference>
<dbReference type="AlphaFoldDB" id="A0A7X2TSP5"/>
<comment type="caution">
    <text evidence="2">The sequence shown here is derived from an EMBL/GenBank/DDBJ whole genome shotgun (WGS) entry which is preliminary data.</text>
</comment>
<dbReference type="SUPFAM" id="SSF52540">
    <property type="entry name" value="P-loop containing nucleoside triphosphate hydrolases"/>
    <property type="match status" value="2"/>
</dbReference>
<dbReference type="Proteomes" id="UP000460549">
    <property type="component" value="Unassembled WGS sequence"/>
</dbReference>
<dbReference type="SMART" id="SM00382">
    <property type="entry name" value="AAA"/>
    <property type="match status" value="1"/>
</dbReference>
<gene>
    <name evidence="2" type="ORF">FYJ80_10440</name>
</gene>
<evidence type="ECO:0000313" key="3">
    <source>
        <dbReference type="Proteomes" id="UP000460549"/>
    </source>
</evidence>
<reference evidence="2 3" key="1">
    <citation type="submission" date="2019-08" db="EMBL/GenBank/DDBJ databases">
        <title>In-depth cultivation of the pig gut microbiome towards novel bacterial diversity and tailored functional studies.</title>
        <authorList>
            <person name="Wylensek D."/>
            <person name="Hitch T.C.A."/>
            <person name="Clavel T."/>
        </authorList>
    </citation>
    <scope>NUCLEOTIDE SEQUENCE [LARGE SCALE GENOMIC DNA]</scope>
    <source>
        <strain evidence="2 3">NM-380-WT-3C1</strain>
    </source>
</reference>
<protein>
    <submittedName>
        <fullName evidence="2">DUF2075 domain-containing protein</fullName>
    </submittedName>
</protein>
<name>A0A7X2TSP5_9SPIO</name>
<dbReference type="Gene3D" id="3.40.50.300">
    <property type="entry name" value="P-loop containing nucleotide triphosphate hydrolases"/>
    <property type="match status" value="1"/>
</dbReference>
<feature type="domain" description="AAA+ ATPase" evidence="1">
    <location>
        <begin position="262"/>
        <end position="414"/>
    </location>
</feature>
<evidence type="ECO:0000313" key="2">
    <source>
        <dbReference type="EMBL" id="MSU07178.1"/>
    </source>
</evidence>
<organism evidence="2 3">
    <name type="scientific">Bullifex porci</name>
    <dbReference type="NCBI Taxonomy" id="2606638"/>
    <lineage>
        <taxon>Bacteria</taxon>
        <taxon>Pseudomonadati</taxon>
        <taxon>Spirochaetota</taxon>
        <taxon>Spirochaetia</taxon>
        <taxon>Spirochaetales</taxon>
        <taxon>Spirochaetaceae</taxon>
        <taxon>Bullifex</taxon>
    </lineage>
</organism>
<evidence type="ECO:0000259" key="1">
    <source>
        <dbReference type="SMART" id="SM00382"/>
    </source>
</evidence>
<accession>A0A7X2TSP5</accession>